<keyword evidence="9 15" id="KW-0227">DNA damage</keyword>
<keyword evidence="18" id="KW-1185">Reference proteome</keyword>
<dbReference type="SUPFAM" id="SSF50978">
    <property type="entry name" value="WD40 repeat-like"/>
    <property type="match status" value="1"/>
</dbReference>
<proteinExistence type="inferred from homology"/>
<dbReference type="InterPro" id="IPR055340">
    <property type="entry name" value="RING-Ubox_PRP19"/>
</dbReference>
<keyword evidence="11 15" id="KW-0508">mRNA splicing</keyword>
<evidence type="ECO:0000256" key="14">
    <source>
        <dbReference type="PROSITE-ProRule" id="PRU00221"/>
    </source>
</evidence>
<evidence type="ECO:0000256" key="1">
    <source>
        <dbReference type="ARBA" id="ARBA00004123"/>
    </source>
</evidence>
<dbReference type="UniPathway" id="UPA00143"/>
<evidence type="ECO:0000256" key="9">
    <source>
        <dbReference type="ARBA" id="ARBA00022763"/>
    </source>
</evidence>
<dbReference type="Pfam" id="PF08606">
    <property type="entry name" value="Prp19"/>
    <property type="match status" value="1"/>
</dbReference>
<keyword evidence="10 15" id="KW-0833">Ubl conjugation pathway</keyword>
<dbReference type="InterPro" id="IPR003613">
    <property type="entry name" value="Ubox_domain"/>
</dbReference>
<protein>
    <recommendedName>
        <fullName evidence="15">Pre-mRNA-processing factor 19</fullName>
        <ecNumber evidence="15">2.3.2.27</ecNumber>
    </recommendedName>
</protein>
<dbReference type="EC" id="2.3.2.27" evidence="15"/>
<feature type="repeat" description="WD" evidence="14">
    <location>
        <begin position="251"/>
        <end position="285"/>
    </location>
</feature>
<dbReference type="InterPro" id="IPR001680">
    <property type="entry name" value="WD40_rpt"/>
</dbReference>
<dbReference type="STRING" id="436010.A0A166UZE5"/>
<evidence type="ECO:0000256" key="8">
    <source>
        <dbReference type="ARBA" id="ARBA00022737"/>
    </source>
</evidence>
<evidence type="ECO:0000256" key="12">
    <source>
        <dbReference type="ARBA" id="ARBA00023204"/>
    </source>
</evidence>
<dbReference type="PROSITE" id="PS50082">
    <property type="entry name" value="WD_REPEATS_2"/>
    <property type="match status" value="2"/>
</dbReference>
<comment type="pathway">
    <text evidence="2 15">Protein modification; protein ubiquitination.</text>
</comment>
<keyword evidence="13 15" id="KW-0539">Nucleus</keyword>
<evidence type="ECO:0000313" key="17">
    <source>
        <dbReference type="EMBL" id="KZP32188.1"/>
    </source>
</evidence>
<dbReference type="GO" id="GO:0070534">
    <property type="term" value="P:protein K63-linked ubiquitination"/>
    <property type="evidence" value="ECO:0007669"/>
    <property type="project" value="UniProtKB-UniRule"/>
</dbReference>
<dbReference type="SMART" id="SM00320">
    <property type="entry name" value="WD40"/>
    <property type="match status" value="6"/>
</dbReference>
<dbReference type="Proteomes" id="UP000076532">
    <property type="component" value="Unassembled WGS sequence"/>
</dbReference>
<dbReference type="InterPro" id="IPR038959">
    <property type="entry name" value="Prp19"/>
</dbReference>
<evidence type="ECO:0000259" key="16">
    <source>
        <dbReference type="PROSITE" id="PS51698"/>
    </source>
</evidence>
<keyword evidence="7 15" id="KW-0747">Spliceosome</keyword>
<evidence type="ECO:0000256" key="4">
    <source>
        <dbReference type="ARBA" id="ARBA00022574"/>
    </source>
</evidence>
<dbReference type="SUPFAM" id="SSF57850">
    <property type="entry name" value="RING/U-box"/>
    <property type="match status" value="1"/>
</dbReference>
<keyword evidence="8" id="KW-0677">Repeat</keyword>
<dbReference type="GO" id="GO:0006281">
    <property type="term" value="P:DNA repair"/>
    <property type="evidence" value="ECO:0007669"/>
    <property type="project" value="UniProtKB-KW"/>
</dbReference>
<dbReference type="Gene3D" id="2.130.10.10">
    <property type="entry name" value="YVTN repeat-like/Quinoprotein amine dehydrogenase"/>
    <property type="match status" value="1"/>
</dbReference>
<dbReference type="GO" id="GO:0061630">
    <property type="term" value="F:ubiquitin protein ligase activity"/>
    <property type="evidence" value="ECO:0007669"/>
    <property type="project" value="UniProtKB-UniRule"/>
</dbReference>
<dbReference type="PANTHER" id="PTHR43995">
    <property type="entry name" value="PRE-MRNA-PROCESSING FACTOR 19"/>
    <property type="match status" value="1"/>
</dbReference>
<sequence length="503" mass="54294">MFFCAISGEAPQDPVVSSKSGHVYERRLILKYITENGTDPITGEKLEESDLVTVKANPKTAPPRPPTQTSVPALLHTLQNEWDALVLETFALKQQYNSTRQELSYALYAQDAASRVVARLIRERDAAREALGNVQATMGITPTGPAADDVEMAEEAQSESLPASVLALIEQTHATLSATRKKRKVPAGYASSAEVKTFKATHTVPSLHSSSPAGITSLAVSKANPSQFLTGGNDKIVQFYDKATDKVLASLKGHTKKVNHVALREKEGESTLLISAGADKMAKIWAHDSASGEYIAKSTIRSHKGELTGLAVHPSGSILGLASLDRTWSLHDLSTFTQIFTSQLSDEPFTSVSLHPDGNLIAFGTPTSTVQIYDIRSGGPAATLSSESTPFTVNSLSFSENGYHLLAPNSLSSVAIWDLRKQKATHSIALGDNFKVNKVLYDYSAQFLGVAGNEGVRVFAHKSWEELARFEEGGEVSDFVFGPHSKEIWGASGREVRIWGLEA</sequence>
<dbReference type="AlphaFoldDB" id="A0A166UZE5"/>
<comment type="similarity">
    <text evidence="3 15">Belongs to the WD repeat PRP19 family.</text>
</comment>
<gene>
    <name evidence="17" type="ORF">FIBSPDRAFT_812327</name>
</gene>
<reference evidence="17 18" key="1">
    <citation type="journal article" date="2016" name="Mol. Biol. Evol.">
        <title>Comparative Genomics of Early-Diverging Mushroom-Forming Fungi Provides Insights into the Origins of Lignocellulose Decay Capabilities.</title>
        <authorList>
            <person name="Nagy L.G."/>
            <person name="Riley R."/>
            <person name="Tritt A."/>
            <person name="Adam C."/>
            <person name="Daum C."/>
            <person name="Floudas D."/>
            <person name="Sun H."/>
            <person name="Yadav J.S."/>
            <person name="Pangilinan J."/>
            <person name="Larsson K.H."/>
            <person name="Matsuura K."/>
            <person name="Barry K."/>
            <person name="Labutti K."/>
            <person name="Kuo R."/>
            <person name="Ohm R.A."/>
            <person name="Bhattacharya S.S."/>
            <person name="Shirouzu T."/>
            <person name="Yoshinaga Y."/>
            <person name="Martin F.M."/>
            <person name="Grigoriev I.V."/>
            <person name="Hibbett D.S."/>
        </authorList>
    </citation>
    <scope>NUCLEOTIDE SEQUENCE [LARGE SCALE GENOMIC DNA]</scope>
    <source>
        <strain evidence="17 18">CBS 109695</strain>
    </source>
</reference>
<dbReference type="GO" id="GO:0005737">
    <property type="term" value="C:cytoplasm"/>
    <property type="evidence" value="ECO:0007669"/>
    <property type="project" value="TreeGrafter"/>
</dbReference>
<dbReference type="InterPro" id="IPR036322">
    <property type="entry name" value="WD40_repeat_dom_sf"/>
</dbReference>
<dbReference type="PANTHER" id="PTHR43995:SF1">
    <property type="entry name" value="PRE-MRNA-PROCESSING FACTOR 19"/>
    <property type="match status" value="1"/>
</dbReference>
<dbReference type="GO" id="GO:0000974">
    <property type="term" value="C:Prp19 complex"/>
    <property type="evidence" value="ECO:0007669"/>
    <property type="project" value="UniProtKB-UniRule"/>
</dbReference>
<feature type="domain" description="U-box" evidence="16">
    <location>
        <begin position="1"/>
        <end position="71"/>
    </location>
</feature>
<organism evidence="17 18">
    <name type="scientific">Athelia psychrophila</name>
    <dbReference type="NCBI Taxonomy" id="1759441"/>
    <lineage>
        <taxon>Eukaryota</taxon>
        <taxon>Fungi</taxon>
        <taxon>Dikarya</taxon>
        <taxon>Basidiomycota</taxon>
        <taxon>Agaricomycotina</taxon>
        <taxon>Agaricomycetes</taxon>
        <taxon>Agaricomycetidae</taxon>
        <taxon>Atheliales</taxon>
        <taxon>Atheliaceae</taxon>
        <taxon>Athelia</taxon>
    </lineage>
</organism>
<keyword evidence="12 15" id="KW-0234">DNA repair</keyword>
<dbReference type="InterPro" id="IPR013915">
    <property type="entry name" value="Prp19_cc"/>
</dbReference>
<dbReference type="FunFam" id="3.30.40.10:FF:000027">
    <property type="entry name" value="Pre-mRNA-processing factor 19, putative"/>
    <property type="match status" value="1"/>
</dbReference>
<evidence type="ECO:0000256" key="5">
    <source>
        <dbReference type="ARBA" id="ARBA00022664"/>
    </source>
</evidence>
<keyword evidence="6 15" id="KW-0808">Transferase</keyword>
<dbReference type="OrthoDB" id="687049at2759"/>
<evidence type="ECO:0000256" key="13">
    <source>
        <dbReference type="ARBA" id="ARBA00023242"/>
    </source>
</evidence>
<name>A0A166UZE5_9AGAM</name>
<dbReference type="GO" id="GO:0071006">
    <property type="term" value="C:U2-type catalytic step 1 spliceosome"/>
    <property type="evidence" value="ECO:0007669"/>
    <property type="project" value="TreeGrafter"/>
</dbReference>
<evidence type="ECO:0000256" key="7">
    <source>
        <dbReference type="ARBA" id="ARBA00022728"/>
    </source>
</evidence>
<evidence type="ECO:0000313" key="18">
    <source>
        <dbReference type="Proteomes" id="UP000076532"/>
    </source>
</evidence>
<dbReference type="Gene3D" id="3.30.40.10">
    <property type="entry name" value="Zinc/RING finger domain, C3HC4 (zinc finger)"/>
    <property type="match status" value="1"/>
</dbReference>
<evidence type="ECO:0000256" key="3">
    <source>
        <dbReference type="ARBA" id="ARBA00006388"/>
    </source>
</evidence>
<feature type="repeat" description="WD" evidence="14">
    <location>
        <begin position="393"/>
        <end position="427"/>
    </location>
</feature>
<dbReference type="Pfam" id="PF00400">
    <property type="entry name" value="WD40"/>
    <property type="match status" value="1"/>
</dbReference>
<dbReference type="CDD" id="cd16656">
    <property type="entry name" value="RING-Ubox_PRP19"/>
    <property type="match status" value="1"/>
</dbReference>
<evidence type="ECO:0000256" key="6">
    <source>
        <dbReference type="ARBA" id="ARBA00022679"/>
    </source>
</evidence>
<dbReference type="Pfam" id="PF04564">
    <property type="entry name" value="U-box"/>
    <property type="match status" value="1"/>
</dbReference>
<evidence type="ECO:0000256" key="11">
    <source>
        <dbReference type="ARBA" id="ARBA00023187"/>
    </source>
</evidence>
<comment type="subcellular location">
    <subcellularLocation>
        <location evidence="1 15">Nucleus</location>
    </subcellularLocation>
</comment>
<dbReference type="SMART" id="SM00504">
    <property type="entry name" value="Ubox"/>
    <property type="match status" value="1"/>
</dbReference>
<comment type="catalytic activity">
    <reaction evidence="15">
        <text>S-ubiquitinyl-[E2 ubiquitin-conjugating enzyme]-L-cysteine + [acceptor protein]-L-lysine = [E2 ubiquitin-conjugating enzyme]-L-cysteine + N(6)-ubiquitinyl-[acceptor protein]-L-lysine.</text>
        <dbReference type="EC" id="2.3.2.27"/>
    </reaction>
</comment>
<keyword evidence="5 15" id="KW-0507">mRNA processing</keyword>
<evidence type="ECO:0000256" key="10">
    <source>
        <dbReference type="ARBA" id="ARBA00022786"/>
    </source>
</evidence>
<dbReference type="EMBL" id="KV417486">
    <property type="protein sequence ID" value="KZP32188.1"/>
    <property type="molecule type" value="Genomic_DNA"/>
</dbReference>
<comment type="function">
    <text evidence="15">Ubiquitin-protein ligase which is mainly involved pre-mRNA splicing and DNA repair. Required for pre-mRNA splicing as component of the spliceosome.</text>
</comment>
<dbReference type="InterPro" id="IPR013083">
    <property type="entry name" value="Znf_RING/FYVE/PHD"/>
</dbReference>
<accession>A0A166UZE5</accession>
<dbReference type="InterPro" id="IPR015943">
    <property type="entry name" value="WD40/YVTN_repeat-like_dom_sf"/>
</dbReference>
<dbReference type="GO" id="GO:0000398">
    <property type="term" value="P:mRNA splicing, via spliceosome"/>
    <property type="evidence" value="ECO:0007669"/>
    <property type="project" value="InterPro"/>
</dbReference>
<evidence type="ECO:0000256" key="2">
    <source>
        <dbReference type="ARBA" id="ARBA00004906"/>
    </source>
</evidence>
<comment type="subunit">
    <text evidence="15">Homotetramer.</text>
</comment>
<evidence type="ECO:0000256" key="15">
    <source>
        <dbReference type="RuleBase" id="RU367101"/>
    </source>
</evidence>
<dbReference type="PROSITE" id="PS51698">
    <property type="entry name" value="U_BOX"/>
    <property type="match status" value="1"/>
</dbReference>
<keyword evidence="4 14" id="KW-0853">WD repeat</keyword>